<dbReference type="AlphaFoldDB" id="A0A5D2EV45"/>
<keyword evidence="3" id="KW-1185">Reference proteome</keyword>
<name>A0A5D2EV45_GOSDA</name>
<accession>A0A5D2EV45</accession>
<dbReference type="Proteomes" id="UP000323506">
    <property type="component" value="Chromosome A11"/>
</dbReference>
<protein>
    <submittedName>
        <fullName evidence="2">Uncharacterized protein</fullName>
    </submittedName>
</protein>
<organism evidence="2 3">
    <name type="scientific">Gossypium darwinii</name>
    <name type="common">Darwin's cotton</name>
    <name type="synonym">Gossypium barbadense var. darwinii</name>
    <dbReference type="NCBI Taxonomy" id="34276"/>
    <lineage>
        <taxon>Eukaryota</taxon>
        <taxon>Viridiplantae</taxon>
        <taxon>Streptophyta</taxon>
        <taxon>Embryophyta</taxon>
        <taxon>Tracheophyta</taxon>
        <taxon>Spermatophyta</taxon>
        <taxon>Magnoliopsida</taxon>
        <taxon>eudicotyledons</taxon>
        <taxon>Gunneridae</taxon>
        <taxon>Pentapetalae</taxon>
        <taxon>rosids</taxon>
        <taxon>malvids</taxon>
        <taxon>Malvales</taxon>
        <taxon>Malvaceae</taxon>
        <taxon>Malvoideae</taxon>
        <taxon>Gossypium</taxon>
    </lineage>
</organism>
<evidence type="ECO:0000313" key="3">
    <source>
        <dbReference type="Proteomes" id="UP000323506"/>
    </source>
</evidence>
<evidence type="ECO:0000256" key="1">
    <source>
        <dbReference type="SAM" id="MobiDB-lite"/>
    </source>
</evidence>
<dbReference type="EMBL" id="CM017698">
    <property type="protein sequence ID" value="TYG96872.1"/>
    <property type="molecule type" value="Genomic_DNA"/>
</dbReference>
<feature type="region of interest" description="Disordered" evidence="1">
    <location>
        <begin position="1"/>
        <end position="45"/>
    </location>
</feature>
<gene>
    <name evidence="2" type="ORF">ES288_A11G387400v1</name>
</gene>
<proteinExistence type="predicted"/>
<sequence length="73" mass="8534">MTSRGEELDKLEPKKRGTEEQCNSQESAMRKNRKFTKEEIAENKTGPQIRVLYRGRIDRQIEQDKKTYGISAC</sequence>
<evidence type="ECO:0000313" key="2">
    <source>
        <dbReference type="EMBL" id="TYG96872.1"/>
    </source>
</evidence>
<reference evidence="2 3" key="1">
    <citation type="submission" date="2019-06" db="EMBL/GenBank/DDBJ databases">
        <title>WGS assembly of Gossypium darwinii.</title>
        <authorList>
            <person name="Chen Z.J."/>
            <person name="Sreedasyam A."/>
            <person name="Ando A."/>
            <person name="Song Q."/>
            <person name="De L."/>
            <person name="Hulse-Kemp A."/>
            <person name="Ding M."/>
            <person name="Ye W."/>
            <person name="Kirkbride R."/>
            <person name="Jenkins J."/>
            <person name="Plott C."/>
            <person name="Lovell J."/>
            <person name="Lin Y.-M."/>
            <person name="Vaughn R."/>
            <person name="Liu B."/>
            <person name="Li W."/>
            <person name="Simpson S."/>
            <person name="Scheffler B."/>
            <person name="Saski C."/>
            <person name="Grover C."/>
            <person name="Hu G."/>
            <person name="Conover J."/>
            <person name="Carlson J."/>
            <person name="Shu S."/>
            <person name="Boston L."/>
            <person name="Williams M."/>
            <person name="Peterson D."/>
            <person name="Mcgee K."/>
            <person name="Jones D."/>
            <person name="Wendel J."/>
            <person name="Stelly D."/>
            <person name="Grimwood J."/>
            <person name="Schmutz J."/>
        </authorList>
    </citation>
    <scope>NUCLEOTIDE SEQUENCE [LARGE SCALE GENOMIC DNA]</scope>
    <source>
        <strain evidence="2">1808015.09</strain>
    </source>
</reference>
<feature type="compositionally biased region" description="Basic and acidic residues" evidence="1">
    <location>
        <begin position="1"/>
        <end position="19"/>
    </location>
</feature>